<evidence type="ECO:0000256" key="2">
    <source>
        <dbReference type="ARBA" id="ARBA00007651"/>
    </source>
</evidence>
<keyword evidence="6 8" id="KW-1133">Transmembrane helix</keyword>
<feature type="transmembrane region" description="Helical" evidence="8">
    <location>
        <begin position="172"/>
        <end position="196"/>
    </location>
</feature>
<evidence type="ECO:0000256" key="5">
    <source>
        <dbReference type="ARBA" id="ARBA00022692"/>
    </source>
</evidence>
<comment type="similarity">
    <text evidence="2 8">Belongs to the Casparian strip membrane proteins (CASP) family.</text>
</comment>
<sequence length="280" mass="30319">MMRSSSSNSDALSNMDSPHSPLRFHSPLRSDLGDPPEVETDSPPYGSPAGSPGKPPDNSKAIVLVDGYTQCTPVHTPQAPNAGKSTPLTVSRAVKEEGPAATTTKLSGGGGGARVVTAILKRSKAEEMVKISALGFRLSEVVLCLISFSVMAADKTQGWSGDSYDRYKEYRYCLSVNVIAFVYSSFQAYDLAYYLITEKHTIHNRFRFPFDFFMDQILAYLLISAASAAATRVTDWESNWGKDEFTEMASASVAMAFLAFIAFAFSSLISGHNLCINSSS</sequence>
<reference evidence="11 12" key="1">
    <citation type="journal article" date="2021" name="Commun. Biol.">
        <title>The genome of Shorea leprosula (Dipterocarpaceae) highlights the ecological relevance of drought in aseasonal tropical rainforests.</title>
        <authorList>
            <person name="Ng K.K.S."/>
            <person name="Kobayashi M.J."/>
            <person name="Fawcett J.A."/>
            <person name="Hatakeyama M."/>
            <person name="Paape T."/>
            <person name="Ng C.H."/>
            <person name="Ang C.C."/>
            <person name="Tnah L.H."/>
            <person name="Lee C.T."/>
            <person name="Nishiyama T."/>
            <person name="Sese J."/>
            <person name="O'Brien M.J."/>
            <person name="Copetti D."/>
            <person name="Mohd Noor M.I."/>
            <person name="Ong R.C."/>
            <person name="Putra M."/>
            <person name="Sireger I.Z."/>
            <person name="Indrioko S."/>
            <person name="Kosugi Y."/>
            <person name="Izuno A."/>
            <person name="Isagi Y."/>
            <person name="Lee S.L."/>
            <person name="Shimizu K.K."/>
        </authorList>
    </citation>
    <scope>NUCLEOTIDE SEQUENCE [LARGE SCALE GENOMIC DNA]</scope>
    <source>
        <strain evidence="11">214</strain>
    </source>
</reference>
<dbReference type="GO" id="GO:0005886">
    <property type="term" value="C:plasma membrane"/>
    <property type="evidence" value="ECO:0007669"/>
    <property type="project" value="UniProtKB-SubCell"/>
</dbReference>
<comment type="subunit">
    <text evidence="3 8">Homodimer and heterodimers.</text>
</comment>
<evidence type="ECO:0000256" key="9">
    <source>
        <dbReference type="SAM" id="MobiDB-lite"/>
    </source>
</evidence>
<evidence type="ECO:0000256" key="4">
    <source>
        <dbReference type="ARBA" id="ARBA00022475"/>
    </source>
</evidence>
<dbReference type="EMBL" id="BPVZ01000051">
    <property type="protein sequence ID" value="GKV18917.1"/>
    <property type="molecule type" value="Genomic_DNA"/>
</dbReference>
<keyword evidence="4 8" id="KW-1003">Cell membrane</keyword>
<keyword evidence="7 8" id="KW-0472">Membrane</keyword>
<organism evidence="11 12">
    <name type="scientific">Rubroshorea leprosula</name>
    <dbReference type="NCBI Taxonomy" id="152421"/>
    <lineage>
        <taxon>Eukaryota</taxon>
        <taxon>Viridiplantae</taxon>
        <taxon>Streptophyta</taxon>
        <taxon>Embryophyta</taxon>
        <taxon>Tracheophyta</taxon>
        <taxon>Spermatophyta</taxon>
        <taxon>Magnoliopsida</taxon>
        <taxon>eudicotyledons</taxon>
        <taxon>Gunneridae</taxon>
        <taxon>Pentapetalae</taxon>
        <taxon>rosids</taxon>
        <taxon>malvids</taxon>
        <taxon>Malvales</taxon>
        <taxon>Dipterocarpaceae</taxon>
        <taxon>Rubroshorea</taxon>
    </lineage>
</organism>
<evidence type="ECO:0000256" key="6">
    <source>
        <dbReference type="ARBA" id="ARBA00022989"/>
    </source>
</evidence>
<name>A0AAV5K4T3_9ROSI</name>
<feature type="compositionally biased region" description="Low complexity" evidence="9">
    <location>
        <begin position="42"/>
        <end position="52"/>
    </location>
</feature>
<dbReference type="InterPro" id="IPR006702">
    <property type="entry name" value="CASP_dom"/>
</dbReference>
<evidence type="ECO:0000313" key="11">
    <source>
        <dbReference type="EMBL" id="GKV18917.1"/>
    </source>
</evidence>
<evidence type="ECO:0000313" key="12">
    <source>
        <dbReference type="Proteomes" id="UP001054252"/>
    </source>
</evidence>
<proteinExistence type="inferred from homology"/>
<dbReference type="Pfam" id="PF04535">
    <property type="entry name" value="CASP_dom"/>
    <property type="match status" value="1"/>
</dbReference>
<feature type="region of interest" description="Disordered" evidence="9">
    <location>
        <begin position="1"/>
        <end position="60"/>
    </location>
</feature>
<dbReference type="PANTHER" id="PTHR33573">
    <property type="entry name" value="CASP-LIKE PROTEIN 4A4"/>
    <property type="match status" value="1"/>
</dbReference>
<evidence type="ECO:0000256" key="8">
    <source>
        <dbReference type="RuleBase" id="RU361233"/>
    </source>
</evidence>
<evidence type="ECO:0000256" key="7">
    <source>
        <dbReference type="ARBA" id="ARBA00023136"/>
    </source>
</evidence>
<gene>
    <name evidence="11" type="ORF">SLEP1_g29236</name>
</gene>
<evidence type="ECO:0000259" key="10">
    <source>
        <dbReference type="Pfam" id="PF04535"/>
    </source>
</evidence>
<comment type="caution">
    <text evidence="11">The sequence shown here is derived from an EMBL/GenBank/DDBJ whole genome shotgun (WGS) entry which is preliminary data.</text>
</comment>
<dbReference type="PANTHER" id="PTHR33573:SF50">
    <property type="entry name" value="CASP-LIKE PROTEIN 4A3"/>
    <property type="match status" value="1"/>
</dbReference>
<protein>
    <recommendedName>
        <fullName evidence="8">CASP-like protein</fullName>
    </recommendedName>
</protein>
<feature type="compositionally biased region" description="Low complexity" evidence="9">
    <location>
        <begin position="1"/>
        <end position="17"/>
    </location>
</feature>
<dbReference type="AlphaFoldDB" id="A0AAV5K4T3"/>
<feature type="transmembrane region" description="Helical" evidence="8">
    <location>
        <begin position="131"/>
        <end position="152"/>
    </location>
</feature>
<accession>A0AAV5K4T3</accession>
<evidence type="ECO:0000256" key="3">
    <source>
        <dbReference type="ARBA" id="ARBA00011489"/>
    </source>
</evidence>
<keyword evidence="5 8" id="KW-0812">Transmembrane</keyword>
<feature type="transmembrane region" description="Helical" evidence="8">
    <location>
        <begin position="217"/>
        <end position="234"/>
    </location>
</feature>
<dbReference type="Proteomes" id="UP001054252">
    <property type="component" value="Unassembled WGS sequence"/>
</dbReference>
<comment type="subcellular location">
    <subcellularLocation>
        <location evidence="1 8">Cell membrane</location>
        <topology evidence="1 8">Multi-pass membrane protein</topology>
    </subcellularLocation>
</comment>
<feature type="domain" description="Casparian strip membrane protein" evidence="10">
    <location>
        <begin position="128"/>
        <end position="262"/>
    </location>
</feature>
<evidence type="ECO:0000256" key="1">
    <source>
        <dbReference type="ARBA" id="ARBA00004651"/>
    </source>
</evidence>
<keyword evidence="12" id="KW-1185">Reference proteome</keyword>
<feature type="transmembrane region" description="Helical" evidence="8">
    <location>
        <begin position="254"/>
        <end position="276"/>
    </location>
</feature>